<protein>
    <submittedName>
        <fullName evidence="4">Uncharacterized protein</fullName>
    </submittedName>
</protein>
<comment type="caution">
    <text evidence="4">The sequence shown here is derived from an EMBL/GenBank/DDBJ whole genome shotgun (WGS) entry which is preliminary data.</text>
</comment>
<evidence type="ECO:0000256" key="2">
    <source>
        <dbReference type="ARBA" id="ARBA00023043"/>
    </source>
</evidence>
<keyword evidence="2 3" id="KW-0040">ANK repeat</keyword>
<dbReference type="PANTHER" id="PTHR24166">
    <property type="entry name" value="ROLLING PEBBLES, ISOFORM B"/>
    <property type="match status" value="1"/>
</dbReference>
<dbReference type="Gene3D" id="1.25.40.20">
    <property type="entry name" value="Ankyrin repeat-containing domain"/>
    <property type="match status" value="1"/>
</dbReference>
<feature type="repeat" description="ANK" evidence="3">
    <location>
        <begin position="44"/>
        <end position="76"/>
    </location>
</feature>
<dbReference type="SMART" id="SM00248">
    <property type="entry name" value="ANK"/>
    <property type="match status" value="2"/>
</dbReference>
<dbReference type="Pfam" id="PF12796">
    <property type="entry name" value="Ank_2"/>
    <property type="match status" value="1"/>
</dbReference>
<organism evidence="4 5">
    <name type="scientific">Hibiscus syriacus</name>
    <name type="common">Rose of Sharon</name>
    <dbReference type="NCBI Taxonomy" id="106335"/>
    <lineage>
        <taxon>Eukaryota</taxon>
        <taxon>Viridiplantae</taxon>
        <taxon>Streptophyta</taxon>
        <taxon>Embryophyta</taxon>
        <taxon>Tracheophyta</taxon>
        <taxon>Spermatophyta</taxon>
        <taxon>Magnoliopsida</taxon>
        <taxon>eudicotyledons</taxon>
        <taxon>Gunneridae</taxon>
        <taxon>Pentapetalae</taxon>
        <taxon>rosids</taxon>
        <taxon>malvids</taxon>
        <taxon>Malvales</taxon>
        <taxon>Malvaceae</taxon>
        <taxon>Malvoideae</taxon>
        <taxon>Hibiscus</taxon>
    </lineage>
</organism>
<reference evidence="4" key="1">
    <citation type="submission" date="2019-09" db="EMBL/GenBank/DDBJ databases">
        <title>Draft genome information of white flower Hibiscus syriacus.</title>
        <authorList>
            <person name="Kim Y.-M."/>
        </authorList>
    </citation>
    <scope>NUCLEOTIDE SEQUENCE [LARGE SCALE GENOMIC DNA]</scope>
    <source>
        <strain evidence="4">YM2019G1</strain>
    </source>
</reference>
<sequence length="211" mass="23806">MGGGGIQPLTELPFVPRRRMFAFSKSEHWLFIEEEEIYSCPSRHGRTPLHHAAKRGLLNTVKLLLSHGANPLAMNDDCQTPLDVARTKGNINVVRAIEEHICLFSGWIREFYGPGFIEIFVPQLVSRKVWVVVLPTGSRNHTMPLKLGLAIYSSCRKIKLQYYGFKLASAAREDTLITEVEPYIHFNINPSGMQPVLTTTYLLAFPSIVAR</sequence>
<dbReference type="Proteomes" id="UP000436088">
    <property type="component" value="Unassembled WGS sequence"/>
</dbReference>
<proteinExistence type="predicted"/>
<dbReference type="PROSITE" id="PS50297">
    <property type="entry name" value="ANK_REP_REGION"/>
    <property type="match status" value="1"/>
</dbReference>
<gene>
    <name evidence="4" type="ORF">F3Y22_tig00005924pilonHSYRG00011</name>
</gene>
<dbReference type="InterPro" id="IPR050889">
    <property type="entry name" value="Dendritic_Spine_Reg/Scaffold"/>
</dbReference>
<evidence type="ECO:0000313" key="5">
    <source>
        <dbReference type="Proteomes" id="UP000436088"/>
    </source>
</evidence>
<dbReference type="AlphaFoldDB" id="A0A6A3CCW7"/>
<evidence type="ECO:0000313" key="4">
    <source>
        <dbReference type="EMBL" id="KAE8727155.1"/>
    </source>
</evidence>
<name>A0A6A3CCW7_HIBSY</name>
<evidence type="ECO:0000256" key="3">
    <source>
        <dbReference type="PROSITE-ProRule" id="PRU00023"/>
    </source>
</evidence>
<dbReference type="EMBL" id="VEPZ02000319">
    <property type="protein sequence ID" value="KAE8727155.1"/>
    <property type="molecule type" value="Genomic_DNA"/>
</dbReference>
<accession>A0A6A3CCW7</accession>
<dbReference type="PANTHER" id="PTHR24166:SF45">
    <property type="entry name" value="E3 UBIQUITIN-PROTEIN LIGASE XBAT35"/>
    <property type="match status" value="1"/>
</dbReference>
<keyword evidence="5" id="KW-1185">Reference proteome</keyword>
<dbReference type="InterPro" id="IPR002110">
    <property type="entry name" value="Ankyrin_rpt"/>
</dbReference>
<dbReference type="PROSITE" id="PS50088">
    <property type="entry name" value="ANK_REPEAT"/>
    <property type="match status" value="1"/>
</dbReference>
<dbReference type="SUPFAM" id="SSF48403">
    <property type="entry name" value="Ankyrin repeat"/>
    <property type="match status" value="1"/>
</dbReference>
<dbReference type="InterPro" id="IPR036770">
    <property type="entry name" value="Ankyrin_rpt-contain_sf"/>
</dbReference>
<evidence type="ECO:0000256" key="1">
    <source>
        <dbReference type="ARBA" id="ARBA00022737"/>
    </source>
</evidence>
<keyword evidence="1" id="KW-0677">Repeat</keyword>